<feature type="transmembrane region" description="Helical" evidence="12">
    <location>
        <begin position="235"/>
        <end position="258"/>
    </location>
</feature>
<dbReference type="Proteomes" id="UP000766698">
    <property type="component" value="Unassembled WGS sequence"/>
</dbReference>
<evidence type="ECO:0000256" key="12">
    <source>
        <dbReference type="SAM" id="Phobius"/>
    </source>
</evidence>
<comment type="caution">
    <text evidence="14">The sequence shown here is derived from an EMBL/GenBank/DDBJ whole genome shotgun (WGS) entry which is preliminary data.</text>
</comment>
<accession>A0ABR6ECC3</accession>
<evidence type="ECO:0000256" key="2">
    <source>
        <dbReference type="ARBA" id="ARBA00004141"/>
    </source>
</evidence>
<evidence type="ECO:0000313" key="14">
    <source>
        <dbReference type="EMBL" id="MBB1242640.1"/>
    </source>
</evidence>
<keyword evidence="8" id="KW-0833">Ubl conjugation pathway</keyword>
<feature type="domain" description="E3 Ubiquitin ligase MUL1-like" evidence="13">
    <location>
        <begin position="95"/>
        <end position="252"/>
    </location>
</feature>
<reference evidence="15" key="1">
    <citation type="journal article" date="2020" name="Syst. Appl. Microbiol.">
        <title>Streptomyces alkaliterrae sp. nov., isolated from an alkaline soil, and emended descriptions of Streptomyces alkaliphilus, Streptomyces calidiresistens and Streptomyces durbertensis.</title>
        <authorList>
            <person name="Swiecimska M."/>
            <person name="Golinska P."/>
            <person name="Nouioui I."/>
            <person name="Wypij M."/>
            <person name="Rai M."/>
            <person name="Sangal V."/>
            <person name="Goodfellow M."/>
        </authorList>
    </citation>
    <scope>NUCLEOTIDE SEQUENCE [LARGE SCALE GENOMIC DNA]</scope>
    <source>
        <strain evidence="15">DSM 104538</strain>
    </source>
</reference>
<keyword evidence="15" id="KW-1185">Reference proteome</keyword>
<organism evidence="14 15">
    <name type="scientific">Streptomyces durbertensis</name>
    <dbReference type="NCBI Taxonomy" id="2448886"/>
    <lineage>
        <taxon>Bacteria</taxon>
        <taxon>Bacillati</taxon>
        <taxon>Actinomycetota</taxon>
        <taxon>Actinomycetes</taxon>
        <taxon>Kitasatosporales</taxon>
        <taxon>Streptomycetaceae</taxon>
        <taxon>Streptomyces</taxon>
    </lineage>
</organism>
<keyword evidence="9" id="KW-0862">Zinc</keyword>
<evidence type="ECO:0000256" key="1">
    <source>
        <dbReference type="ARBA" id="ARBA00000900"/>
    </source>
</evidence>
<evidence type="ECO:0000256" key="4">
    <source>
        <dbReference type="ARBA" id="ARBA00022679"/>
    </source>
</evidence>
<evidence type="ECO:0000256" key="10">
    <source>
        <dbReference type="ARBA" id="ARBA00022989"/>
    </source>
</evidence>
<evidence type="ECO:0000256" key="7">
    <source>
        <dbReference type="ARBA" id="ARBA00022771"/>
    </source>
</evidence>
<sequence>MVFIGVLALVFAVLFGILAHLTNKRIGRLERTETLTVAELSAMRQAAAEAAGPGHFRYPCEVVGIALPDQRGLLKSQLQEVDCVWHRHKITRKYEEIRRDSNGNRRRTTQHETVSALTSDTGFLVEDDSGRIAIRPEGAETIGADKTLDNFVQHQGRGEGGLSIGPITLTTRQGDGTLGFKHEEWVLRQGTRLFVHGEATDVRGHLEIARPSEGGTYIVSAKSEEELLRRDTRQLTLWFVGSGLCGLAGVVLLLVALLR</sequence>
<keyword evidence="7" id="KW-0863">Zinc-finger</keyword>
<dbReference type="EC" id="2.3.2.27" evidence="3"/>
<evidence type="ECO:0000256" key="8">
    <source>
        <dbReference type="ARBA" id="ARBA00022786"/>
    </source>
</evidence>
<dbReference type="EMBL" id="WMLF01000028">
    <property type="protein sequence ID" value="MBB1242640.1"/>
    <property type="molecule type" value="Genomic_DNA"/>
</dbReference>
<keyword evidence="4" id="KW-0808">Transferase</keyword>
<evidence type="ECO:0000259" key="13">
    <source>
        <dbReference type="Pfam" id="PF12483"/>
    </source>
</evidence>
<dbReference type="InterPro" id="IPR022170">
    <property type="entry name" value="MUL1-like"/>
</dbReference>
<keyword evidence="10 12" id="KW-1133">Transmembrane helix</keyword>
<evidence type="ECO:0000256" key="9">
    <source>
        <dbReference type="ARBA" id="ARBA00022833"/>
    </source>
</evidence>
<dbReference type="Pfam" id="PF12483">
    <property type="entry name" value="GIDE"/>
    <property type="match status" value="1"/>
</dbReference>
<evidence type="ECO:0000256" key="6">
    <source>
        <dbReference type="ARBA" id="ARBA00022723"/>
    </source>
</evidence>
<evidence type="ECO:0000256" key="5">
    <source>
        <dbReference type="ARBA" id="ARBA00022692"/>
    </source>
</evidence>
<keyword evidence="11 12" id="KW-0472">Membrane</keyword>
<keyword evidence="6" id="KW-0479">Metal-binding</keyword>
<name>A0ABR6ECC3_9ACTN</name>
<comment type="catalytic activity">
    <reaction evidence="1">
        <text>S-ubiquitinyl-[E2 ubiquitin-conjugating enzyme]-L-cysteine + [acceptor protein]-L-lysine = [E2 ubiquitin-conjugating enzyme]-L-cysteine + N(6)-ubiquitinyl-[acceptor protein]-L-lysine.</text>
        <dbReference type="EC" id="2.3.2.27"/>
    </reaction>
</comment>
<proteinExistence type="predicted"/>
<dbReference type="RefSeq" id="WP_182854064.1">
    <property type="nucleotide sequence ID" value="NZ_WMLF01000028.1"/>
</dbReference>
<comment type="subcellular location">
    <subcellularLocation>
        <location evidence="2">Membrane</location>
        <topology evidence="2">Multi-pass membrane protein</topology>
    </subcellularLocation>
</comment>
<evidence type="ECO:0000256" key="3">
    <source>
        <dbReference type="ARBA" id="ARBA00012483"/>
    </source>
</evidence>
<evidence type="ECO:0000256" key="11">
    <source>
        <dbReference type="ARBA" id="ARBA00023136"/>
    </source>
</evidence>
<evidence type="ECO:0000313" key="15">
    <source>
        <dbReference type="Proteomes" id="UP000766698"/>
    </source>
</evidence>
<gene>
    <name evidence="14" type="ORF">GL263_03500</name>
</gene>
<protein>
    <recommendedName>
        <fullName evidence="3">RING-type E3 ubiquitin transferase</fullName>
        <ecNumber evidence="3">2.3.2.27</ecNumber>
    </recommendedName>
</protein>
<keyword evidence="5 12" id="KW-0812">Transmembrane</keyword>